<dbReference type="RefSeq" id="WP_099686697.1">
    <property type="nucleotide sequence ID" value="NZ_JBOIRJ010000081.1"/>
</dbReference>
<organism evidence="1 2">
    <name type="scientific">Bacillus fungorum</name>
    <dbReference type="NCBI Taxonomy" id="2039284"/>
    <lineage>
        <taxon>Bacteria</taxon>
        <taxon>Bacillati</taxon>
        <taxon>Bacillota</taxon>
        <taxon>Bacilli</taxon>
        <taxon>Bacillales</taxon>
        <taxon>Bacillaceae</taxon>
        <taxon>Bacillus</taxon>
    </lineage>
</organism>
<dbReference type="EMBL" id="NWUW01000062">
    <property type="protein sequence ID" value="PIE91875.1"/>
    <property type="molecule type" value="Genomic_DNA"/>
</dbReference>
<dbReference type="Proteomes" id="UP000228484">
    <property type="component" value="Unassembled WGS sequence"/>
</dbReference>
<accession>A0A2G6Q554</accession>
<dbReference type="InterPro" id="IPR027972">
    <property type="entry name" value="DUF4489"/>
</dbReference>
<dbReference type="AlphaFoldDB" id="A0A2G6Q554"/>
<gene>
    <name evidence="1" type="ORF">CO726_29660</name>
</gene>
<evidence type="ECO:0000313" key="1">
    <source>
        <dbReference type="EMBL" id="PIE91875.1"/>
    </source>
</evidence>
<proteinExistence type="predicted"/>
<protein>
    <submittedName>
        <fullName evidence="1">Uncharacterized protein</fullName>
    </submittedName>
</protein>
<name>A0A2G6Q554_9BACI</name>
<sequence>MTNSWCHGNKRHSNFKPQPIALFCGESTGNGRRIDGDSRDERVQLGRVTVDTFGLHQPTIKIEFSTNVKFEEVDRENMLAQARVRYDLYKQCKGQEYPVVLDSWFYERNLRLNDAGDFIDTTDIISFHYCTSCDVDCYDCCDYYVVASIEAINGAAVTYLHSEISAFVQDNVFCSDGNNKGRY</sequence>
<evidence type="ECO:0000313" key="2">
    <source>
        <dbReference type="Proteomes" id="UP000228484"/>
    </source>
</evidence>
<dbReference type="Pfam" id="PF14879">
    <property type="entry name" value="DUF4489"/>
    <property type="match status" value="1"/>
</dbReference>
<keyword evidence="2" id="KW-1185">Reference proteome</keyword>
<reference evidence="1 2" key="1">
    <citation type="submission" date="2017-09" db="EMBL/GenBank/DDBJ databases">
        <title>Biocontrol bacteria screening and application from spent mushroom substrate.</title>
        <authorList>
            <person name="Sun X."/>
        </authorList>
    </citation>
    <scope>NUCLEOTIDE SEQUENCE [LARGE SCALE GENOMIC DNA]</scope>
    <source>
        <strain evidence="1 2">100374</strain>
    </source>
</reference>
<comment type="caution">
    <text evidence="1">The sequence shown here is derived from an EMBL/GenBank/DDBJ whole genome shotgun (WGS) entry which is preliminary data.</text>
</comment>